<keyword evidence="2" id="KW-1003">Cell membrane</keyword>
<gene>
    <name evidence="7" type="ORF">HMPREF9623_01524</name>
</gene>
<feature type="transmembrane region" description="Helical" evidence="6">
    <location>
        <begin position="12"/>
        <end position="34"/>
    </location>
</feature>
<evidence type="ECO:0000256" key="5">
    <source>
        <dbReference type="ARBA" id="ARBA00023136"/>
    </source>
</evidence>
<dbReference type="GO" id="GO:0005886">
    <property type="term" value="C:plasma membrane"/>
    <property type="evidence" value="ECO:0007669"/>
    <property type="project" value="UniProtKB-SubCell"/>
</dbReference>
<dbReference type="PROSITE" id="PS51257">
    <property type="entry name" value="PROKAR_LIPOPROTEIN"/>
    <property type="match status" value="1"/>
</dbReference>
<feature type="transmembrane region" description="Helical" evidence="6">
    <location>
        <begin position="417"/>
        <end position="434"/>
    </location>
</feature>
<dbReference type="PANTHER" id="PTHR43652:SF6">
    <property type="entry name" value="ARGININE REPRESSOR"/>
    <property type="match status" value="1"/>
</dbReference>
<comment type="caution">
    <text evidence="7">The sequence shown here is derived from an EMBL/GenBank/DDBJ whole genome shotgun (WGS) entry which is preliminary data.</text>
</comment>
<organism evidence="7 8">
    <name type="scientific">Stomatobaculum longum</name>
    <dbReference type="NCBI Taxonomy" id="796942"/>
    <lineage>
        <taxon>Bacteria</taxon>
        <taxon>Bacillati</taxon>
        <taxon>Bacillota</taxon>
        <taxon>Clostridia</taxon>
        <taxon>Lachnospirales</taxon>
        <taxon>Lachnospiraceae</taxon>
        <taxon>Stomatobaculum</taxon>
    </lineage>
</organism>
<feature type="transmembrane region" description="Helical" evidence="6">
    <location>
        <begin position="389"/>
        <end position="411"/>
    </location>
</feature>
<sequence>MGEQVNKTKKRGSINAFVIVFLVIVGCYILSLFISPGAFEREQLNGRTVVIANSYHVTDKIYLGPQAIFQAVPNGLVSSAGMMFLVMLVAGCIEVYKRTGALNKGVARILAKSERVGHEKVLVLIMIIFGALGGFLGWNEQIVPFIPIVLSLCLALGYDLMTGIACSAMIDMISFSFSPTSVYTVGISDEIAELPMFSGFLFRFILLCIADFIIILYVLRYARGVRSGKIQSLTADLDSDKFRVDYSQEMREPLTGGQSLSLLFFVVVFITAIAGVAKFGWSMNDLSACFLFTAIAAGFINRMAPNDIVNAICAGAKDGLVPALVIGLARGIQWILTASGIIDPIIYSISRPLKSLPGPVAAIAVMFVIAIFNGLITSGSAKAMALMPILIPLADLIGMTRQTMILAFQFGDGLTNSLWFTSGTLLIFLTIAGIPLKKWWKFVTPLITMLFVVCMIALIVATKIHYGPF</sequence>
<feature type="transmembrane region" description="Helical" evidence="6">
    <location>
        <begin position="359"/>
        <end position="377"/>
    </location>
</feature>
<feature type="transmembrane region" description="Helical" evidence="6">
    <location>
        <begin position="283"/>
        <end position="300"/>
    </location>
</feature>
<evidence type="ECO:0000256" key="6">
    <source>
        <dbReference type="SAM" id="Phobius"/>
    </source>
</evidence>
<dbReference type="AlphaFoldDB" id="A0AA36Y447"/>
<feature type="transmembrane region" description="Helical" evidence="6">
    <location>
        <begin position="446"/>
        <end position="466"/>
    </location>
</feature>
<feature type="transmembrane region" description="Helical" evidence="6">
    <location>
        <begin position="76"/>
        <end position="96"/>
    </location>
</feature>
<feature type="transmembrane region" description="Helical" evidence="6">
    <location>
        <begin position="320"/>
        <end position="347"/>
    </location>
</feature>
<keyword evidence="3 6" id="KW-0812">Transmembrane</keyword>
<feature type="transmembrane region" description="Helical" evidence="6">
    <location>
        <begin position="117"/>
        <end position="136"/>
    </location>
</feature>
<proteinExistence type="predicted"/>
<evidence type="ECO:0000256" key="2">
    <source>
        <dbReference type="ARBA" id="ARBA00022475"/>
    </source>
</evidence>
<protein>
    <recommendedName>
        <fullName evidence="9">C4-dicarboxylate anaerobic carrier</fullName>
    </recommendedName>
</protein>
<feature type="transmembrane region" description="Helical" evidence="6">
    <location>
        <begin position="260"/>
        <end position="277"/>
    </location>
</feature>
<feature type="transmembrane region" description="Helical" evidence="6">
    <location>
        <begin position="142"/>
        <end position="161"/>
    </location>
</feature>
<evidence type="ECO:0000256" key="1">
    <source>
        <dbReference type="ARBA" id="ARBA00004651"/>
    </source>
</evidence>
<keyword evidence="5 6" id="KW-0472">Membrane</keyword>
<accession>A0AA36Y447</accession>
<dbReference type="EMBL" id="AGEL01000010">
    <property type="protein sequence ID" value="EHO16203.1"/>
    <property type="molecule type" value="Genomic_DNA"/>
</dbReference>
<keyword evidence="4 6" id="KW-1133">Transmembrane helix</keyword>
<evidence type="ECO:0000256" key="3">
    <source>
        <dbReference type="ARBA" id="ARBA00022692"/>
    </source>
</evidence>
<evidence type="ECO:0008006" key="9">
    <source>
        <dbReference type="Google" id="ProtNLM"/>
    </source>
</evidence>
<name>A0AA36Y447_9FIRM</name>
<dbReference type="GeneID" id="86941260"/>
<dbReference type="InterPro" id="IPR018385">
    <property type="entry name" value="C4_dicarb_anaerob_car-like"/>
</dbReference>
<dbReference type="Proteomes" id="UP000018466">
    <property type="component" value="Unassembled WGS sequence"/>
</dbReference>
<dbReference type="Pfam" id="PF03606">
    <property type="entry name" value="DcuC"/>
    <property type="match status" value="1"/>
</dbReference>
<dbReference type="RefSeq" id="WP_009533356.1">
    <property type="nucleotide sequence ID" value="NZ_CAJPPX010000064.1"/>
</dbReference>
<evidence type="ECO:0000313" key="7">
    <source>
        <dbReference type="EMBL" id="EHO16203.1"/>
    </source>
</evidence>
<dbReference type="InterPro" id="IPR051679">
    <property type="entry name" value="DASS-Related_Transporters"/>
</dbReference>
<feature type="transmembrane region" description="Helical" evidence="6">
    <location>
        <begin position="200"/>
        <end position="219"/>
    </location>
</feature>
<comment type="subcellular location">
    <subcellularLocation>
        <location evidence="1">Cell membrane</location>
        <topology evidence="1">Multi-pass membrane protein</topology>
    </subcellularLocation>
</comment>
<keyword evidence="8" id="KW-1185">Reference proteome</keyword>
<evidence type="ECO:0000256" key="4">
    <source>
        <dbReference type="ARBA" id="ARBA00022989"/>
    </source>
</evidence>
<evidence type="ECO:0000313" key="8">
    <source>
        <dbReference type="Proteomes" id="UP000018466"/>
    </source>
</evidence>
<feature type="transmembrane region" description="Helical" evidence="6">
    <location>
        <begin position="168"/>
        <end position="188"/>
    </location>
</feature>
<dbReference type="PANTHER" id="PTHR43652">
    <property type="entry name" value="BASIC AMINO ACID ANTIPORTER YFCC-RELATED"/>
    <property type="match status" value="1"/>
</dbReference>
<reference evidence="7 8" key="1">
    <citation type="submission" date="2011-10" db="EMBL/GenBank/DDBJ databases">
        <title>The Genome Sequence of Lachnospiraceae bacterium ACC2.</title>
        <authorList>
            <consortium name="The Broad Institute Genome Sequencing Platform"/>
            <person name="Earl A."/>
            <person name="Ward D."/>
            <person name="Feldgarden M."/>
            <person name="Gevers D."/>
            <person name="Sizova M."/>
            <person name="Hazen A."/>
            <person name="Epstein S."/>
            <person name="Young S.K."/>
            <person name="Zeng Q."/>
            <person name="Gargeya S."/>
            <person name="Fitzgerald M."/>
            <person name="Haas B."/>
            <person name="Abouelleil A."/>
            <person name="Alvarado L."/>
            <person name="Arachchi H.M."/>
            <person name="Berlin A."/>
            <person name="Brown A."/>
            <person name="Chapman S.B."/>
            <person name="Chen Z."/>
            <person name="Dunbar C."/>
            <person name="Freedman E."/>
            <person name="Gearin G."/>
            <person name="Goldberg J."/>
            <person name="Griggs A."/>
            <person name="Gujja S."/>
            <person name="Heiman D."/>
            <person name="Howarth C."/>
            <person name="Larson L."/>
            <person name="Lui A."/>
            <person name="MacDonald P.J.P."/>
            <person name="Montmayeur A."/>
            <person name="Murphy C."/>
            <person name="Neiman D."/>
            <person name="Pearson M."/>
            <person name="Priest M."/>
            <person name="Roberts A."/>
            <person name="Saif S."/>
            <person name="Shea T."/>
            <person name="Shenoy N."/>
            <person name="Sisk P."/>
            <person name="Stolte C."/>
            <person name="Sykes S."/>
            <person name="Wortman J."/>
            <person name="Nusbaum C."/>
            <person name="Birren B."/>
        </authorList>
    </citation>
    <scope>NUCLEOTIDE SEQUENCE [LARGE SCALE GENOMIC DNA]</scope>
    <source>
        <strain evidence="7 8">ACC2</strain>
    </source>
</reference>